<keyword evidence="4" id="KW-1185">Reference proteome</keyword>
<organism evidence="3 4">
    <name type="scientific">Eumeta variegata</name>
    <name type="common">Bagworm moth</name>
    <name type="synonym">Eumeta japonica</name>
    <dbReference type="NCBI Taxonomy" id="151549"/>
    <lineage>
        <taxon>Eukaryota</taxon>
        <taxon>Metazoa</taxon>
        <taxon>Ecdysozoa</taxon>
        <taxon>Arthropoda</taxon>
        <taxon>Hexapoda</taxon>
        <taxon>Insecta</taxon>
        <taxon>Pterygota</taxon>
        <taxon>Neoptera</taxon>
        <taxon>Endopterygota</taxon>
        <taxon>Lepidoptera</taxon>
        <taxon>Glossata</taxon>
        <taxon>Ditrysia</taxon>
        <taxon>Tineoidea</taxon>
        <taxon>Psychidae</taxon>
        <taxon>Oiketicinae</taxon>
        <taxon>Eumeta</taxon>
    </lineage>
</organism>
<comment type="caution">
    <text evidence="3">The sequence shown here is derived from an EMBL/GenBank/DDBJ whole genome shotgun (WGS) entry which is preliminary data.</text>
</comment>
<evidence type="ECO:0000259" key="2">
    <source>
        <dbReference type="PROSITE" id="PS50878"/>
    </source>
</evidence>
<reference evidence="3 4" key="1">
    <citation type="journal article" date="2019" name="Commun. Biol.">
        <title>The bagworm genome reveals a unique fibroin gene that provides high tensile strength.</title>
        <authorList>
            <person name="Kono N."/>
            <person name="Nakamura H."/>
            <person name="Ohtoshi R."/>
            <person name="Tomita M."/>
            <person name="Numata K."/>
            <person name="Arakawa K."/>
        </authorList>
    </citation>
    <scope>NUCLEOTIDE SEQUENCE [LARGE SCALE GENOMIC DNA]</scope>
</reference>
<dbReference type="OrthoDB" id="7790673at2759"/>
<proteinExistence type="predicted"/>
<dbReference type="EMBL" id="BGZK01000726">
    <property type="protein sequence ID" value="GBP58077.1"/>
    <property type="molecule type" value="Genomic_DNA"/>
</dbReference>
<feature type="domain" description="Reverse transcriptase" evidence="2">
    <location>
        <begin position="1"/>
        <end position="124"/>
    </location>
</feature>
<gene>
    <name evidence="3" type="ORF">EVAR_39794_1</name>
</gene>
<accession>A0A4C1X722</accession>
<evidence type="ECO:0000313" key="4">
    <source>
        <dbReference type="Proteomes" id="UP000299102"/>
    </source>
</evidence>
<name>A0A4C1X722_EUMVA</name>
<dbReference type="PROSITE" id="PS50878">
    <property type="entry name" value="RT_POL"/>
    <property type="match status" value="1"/>
</dbReference>
<protein>
    <recommendedName>
        <fullName evidence="2">Reverse transcriptase domain-containing protein</fullName>
    </recommendedName>
</protein>
<evidence type="ECO:0000313" key="3">
    <source>
        <dbReference type="EMBL" id="GBP58077.1"/>
    </source>
</evidence>
<dbReference type="InterPro" id="IPR000477">
    <property type="entry name" value="RT_dom"/>
</dbReference>
<feature type="region of interest" description="Disordered" evidence="1">
    <location>
        <begin position="395"/>
        <end position="417"/>
    </location>
</feature>
<dbReference type="AlphaFoldDB" id="A0A4C1X722"/>
<dbReference type="Proteomes" id="UP000299102">
    <property type="component" value="Unassembled WGS sequence"/>
</dbReference>
<evidence type="ECO:0000256" key="1">
    <source>
        <dbReference type="SAM" id="MobiDB-lite"/>
    </source>
</evidence>
<sequence length="434" mass="48438">MRSSGSVVRMGVPQGGAFLDPFLFLVYINDLPSFVKDIHEIVMFADDISSLFKVKRHLLDYDDVNTAISKTEKRFILNNLLLNRKKTKCVKFSLPNVKNRSASILIRNEELKLVDTTVFLGLTLDNKLLSPIGSLYRRKSPHDYVESARTRNWRCPLSSCTGPQSDVPKAHGARAPARLHREWTRAGAGVRQLAAHGLVTITKYRISNRASRIKWLHATRPRRGRSPAVMGLSDTSSAIISSIVNQFRLLSEGGPTVTKSGSDDGIPGKSRETLKRYRHVQMCGVGPVGFANFLKEKPLQFAARLRSQKVLLVDMTAAYCGRTTGATRTAKLLVRAPMPTPNTYLPDYSLQRICHRHTVGDIDSRRTSGSDPLANLRSRECDRRREYLRQSVMPLRSRPTPTGANGGRPARARATECARRAPDRPALGNYPQII</sequence>